<evidence type="ECO:0000256" key="4">
    <source>
        <dbReference type="ARBA" id="ARBA00022722"/>
    </source>
</evidence>
<evidence type="ECO:0000256" key="7">
    <source>
        <dbReference type="ARBA" id="ARBA00023242"/>
    </source>
</evidence>
<protein>
    <submittedName>
        <fullName evidence="8">Uncharacterized protein</fullName>
    </submittedName>
</protein>
<keyword evidence="6" id="KW-0378">Hydrolase</keyword>
<accession>A0A0P6BEC9</accession>
<dbReference type="PANTHER" id="PTHR22930:SF85">
    <property type="entry name" value="GH03217P-RELATED"/>
    <property type="match status" value="1"/>
</dbReference>
<evidence type="ECO:0000256" key="6">
    <source>
        <dbReference type="ARBA" id="ARBA00022801"/>
    </source>
</evidence>
<comment type="cofactor">
    <cofactor evidence="1">
        <name>a divalent metal cation</name>
        <dbReference type="ChEBI" id="CHEBI:60240"/>
    </cofactor>
</comment>
<keyword evidence="7" id="KW-0539">Nucleus</keyword>
<evidence type="ECO:0000256" key="3">
    <source>
        <dbReference type="ARBA" id="ARBA00006958"/>
    </source>
</evidence>
<proteinExistence type="inferred from homology"/>
<dbReference type="InterPro" id="IPR045249">
    <property type="entry name" value="HARBI1-like"/>
</dbReference>
<dbReference type="Pfam" id="PF13359">
    <property type="entry name" value="DDE_Tnp_4"/>
    <property type="match status" value="1"/>
</dbReference>
<dbReference type="GO" id="GO:0046872">
    <property type="term" value="F:metal ion binding"/>
    <property type="evidence" value="ECO:0007669"/>
    <property type="project" value="UniProtKB-KW"/>
</dbReference>
<keyword evidence="4" id="KW-0540">Nuclease</keyword>
<dbReference type="AlphaFoldDB" id="A0A0P6BEC9"/>
<sequence length="447" mass="50807">MDNLSKSTSSSAYDSIKLCRFLCLGRSTLSLISICKISSSVESFDSEDSKIARARANLRFRSSVSDLVSSESNDSTDDEILQMLIKERVLRPKHKKRQSLMESYAEEDFRREFRMKRETCSKIINDFEKSPFYPKNDSHGGTPKSSAENHVLSFLKFAGSKTCISEVASQFCIGESTFHRQCGRVMHHLNDIAPSIIRFPKDNEEKKAIAHHFEQISGFPGVLGCIGSTYIPIRAPANKNKSSYVNHQQKISITLQGICDANGVFLDVFTGPPSKIHDARVYKLSFVYQRLPELCSDDLHLIGDETYPLSDHMLVPYMGQNDQTSINYNSALQLSLQPVEKSFRLLKQRFKQLSRLDFHQVDTTTKFTIACCVLHNLCILDNDFLLEDVDVQTCQYDGNATNHFFDNLCFEASEPFELTSEELQSKQMGEIKRDRISAELWVKYGKS</sequence>
<name>A0A0P6BEC9_9CRUS</name>
<dbReference type="PANTHER" id="PTHR22930">
    <property type="match status" value="1"/>
</dbReference>
<evidence type="ECO:0000256" key="1">
    <source>
        <dbReference type="ARBA" id="ARBA00001968"/>
    </source>
</evidence>
<dbReference type="GO" id="GO:0005634">
    <property type="term" value="C:nucleus"/>
    <property type="evidence" value="ECO:0007669"/>
    <property type="project" value="UniProtKB-SubCell"/>
</dbReference>
<evidence type="ECO:0000313" key="8">
    <source>
        <dbReference type="EMBL" id="JAN88117.1"/>
    </source>
</evidence>
<comment type="similarity">
    <text evidence="3">Belongs to the HARBI1 family.</text>
</comment>
<dbReference type="GO" id="GO:0004518">
    <property type="term" value="F:nuclease activity"/>
    <property type="evidence" value="ECO:0007669"/>
    <property type="project" value="UniProtKB-KW"/>
</dbReference>
<reference evidence="8" key="1">
    <citation type="submission" date="2015-10" db="EMBL/GenBank/DDBJ databases">
        <title>EvidentialGene: Evidence-directed Construction of Complete mRNA Transcriptomes without Genomes.</title>
        <authorList>
            <person name="Gilbert D.G."/>
        </authorList>
    </citation>
    <scope>NUCLEOTIDE SEQUENCE</scope>
</reference>
<dbReference type="GO" id="GO:0016787">
    <property type="term" value="F:hydrolase activity"/>
    <property type="evidence" value="ECO:0007669"/>
    <property type="project" value="UniProtKB-KW"/>
</dbReference>
<dbReference type="OrthoDB" id="6745635at2759"/>
<evidence type="ECO:0000256" key="5">
    <source>
        <dbReference type="ARBA" id="ARBA00022723"/>
    </source>
</evidence>
<comment type="subcellular location">
    <subcellularLocation>
        <location evidence="2">Nucleus</location>
    </subcellularLocation>
</comment>
<keyword evidence="5" id="KW-0479">Metal-binding</keyword>
<dbReference type="InterPro" id="IPR027806">
    <property type="entry name" value="HARBI1_dom"/>
</dbReference>
<organism evidence="8">
    <name type="scientific">Daphnia magna</name>
    <dbReference type="NCBI Taxonomy" id="35525"/>
    <lineage>
        <taxon>Eukaryota</taxon>
        <taxon>Metazoa</taxon>
        <taxon>Ecdysozoa</taxon>
        <taxon>Arthropoda</taxon>
        <taxon>Crustacea</taxon>
        <taxon>Branchiopoda</taxon>
        <taxon>Diplostraca</taxon>
        <taxon>Cladocera</taxon>
        <taxon>Anomopoda</taxon>
        <taxon>Daphniidae</taxon>
        <taxon>Daphnia</taxon>
    </lineage>
</organism>
<evidence type="ECO:0000256" key="2">
    <source>
        <dbReference type="ARBA" id="ARBA00004123"/>
    </source>
</evidence>
<dbReference type="EMBL" id="GDIQ01006620">
    <property type="protein sequence ID" value="JAN88117.1"/>
    <property type="molecule type" value="Transcribed_RNA"/>
</dbReference>